<dbReference type="EMBL" id="AP027732">
    <property type="protein sequence ID" value="BDZ48931.1"/>
    <property type="molecule type" value="Genomic_DNA"/>
</dbReference>
<accession>A0ABN6XZ32</accession>
<keyword evidence="5" id="KW-1185">Reference proteome</keyword>
<feature type="transmembrane region" description="Helical" evidence="2">
    <location>
        <begin position="225"/>
        <end position="246"/>
    </location>
</feature>
<feature type="compositionally biased region" description="Pro residues" evidence="1">
    <location>
        <begin position="55"/>
        <end position="69"/>
    </location>
</feature>
<evidence type="ECO:0000313" key="5">
    <source>
        <dbReference type="Proteomes" id="UP001321486"/>
    </source>
</evidence>
<gene>
    <name evidence="4" type="ORF">GCM10025867_11720</name>
</gene>
<dbReference type="RefSeq" id="WP_286345827.1">
    <property type="nucleotide sequence ID" value="NZ_AP027732.1"/>
</dbReference>
<name>A0ABN6XZ32_9MICO</name>
<dbReference type="Pfam" id="PF10708">
    <property type="entry name" value="DUF2510"/>
    <property type="match status" value="1"/>
</dbReference>
<dbReference type="InterPro" id="IPR018929">
    <property type="entry name" value="DUF2510"/>
</dbReference>
<keyword evidence="2" id="KW-0472">Membrane</keyword>
<feature type="domain" description="DUF2510" evidence="3">
    <location>
        <begin position="12"/>
        <end position="44"/>
    </location>
</feature>
<dbReference type="Proteomes" id="UP001321486">
    <property type="component" value="Chromosome"/>
</dbReference>
<feature type="compositionally biased region" description="Low complexity" evidence="1">
    <location>
        <begin position="122"/>
        <end position="203"/>
    </location>
</feature>
<feature type="transmembrane region" description="Helical" evidence="2">
    <location>
        <begin position="282"/>
        <end position="303"/>
    </location>
</feature>
<reference evidence="5" key="1">
    <citation type="journal article" date="2019" name="Int. J. Syst. Evol. Microbiol.">
        <title>The Global Catalogue of Microorganisms (GCM) 10K type strain sequencing project: providing services to taxonomists for standard genome sequencing and annotation.</title>
        <authorList>
            <consortium name="The Broad Institute Genomics Platform"/>
            <consortium name="The Broad Institute Genome Sequencing Center for Infectious Disease"/>
            <person name="Wu L."/>
            <person name="Ma J."/>
        </authorList>
    </citation>
    <scope>NUCLEOTIDE SEQUENCE [LARGE SCALE GENOMIC DNA]</scope>
    <source>
        <strain evidence="5">NBRC 108728</strain>
    </source>
</reference>
<evidence type="ECO:0000259" key="3">
    <source>
        <dbReference type="Pfam" id="PF10708"/>
    </source>
</evidence>
<feature type="region of interest" description="Disordered" evidence="1">
    <location>
        <begin position="1"/>
        <end position="211"/>
    </location>
</feature>
<organism evidence="4 5">
    <name type="scientific">Frondihabitans sucicola</name>
    <dbReference type="NCBI Taxonomy" id="1268041"/>
    <lineage>
        <taxon>Bacteria</taxon>
        <taxon>Bacillati</taxon>
        <taxon>Actinomycetota</taxon>
        <taxon>Actinomycetes</taxon>
        <taxon>Micrococcales</taxon>
        <taxon>Microbacteriaceae</taxon>
        <taxon>Frondihabitans</taxon>
    </lineage>
</organism>
<evidence type="ECO:0000313" key="4">
    <source>
        <dbReference type="EMBL" id="BDZ48931.1"/>
    </source>
</evidence>
<evidence type="ECO:0000256" key="2">
    <source>
        <dbReference type="SAM" id="Phobius"/>
    </source>
</evidence>
<feature type="compositionally biased region" description="Polar residues" evidence="1">
    <location>
        <begin position="1"/>
        <end position="10"/>
    </location>
</feature>
<feature type="transmembrane region" description="Helical" evidence="2">
    <location>
        <begin position="349"/>
        <end position="375"/>
    </location>
</feature>
<feature type="compositionally biased region" description="Basic and acidic residues" evidence="1">
    <location>
        <begin position="27"/>
        <end position="38"/>
    </location>
</feature>
<protein>
    <recommendedName>
        <fullName evidence="3">DUF2510 domain-containing protein</fullName>
    </recommendedName>
</protein>
<evidence type="ECO:0000256" key="1">
    <source>
        <dbReference type="SAM" id="MobiDB-lite"/>
    </source>
</evidence>
<keyword evidence="2" id="KW-0812">Transmembrane</keyword>
<proteinExistence type="predicted"/>
<keyword evidence="2" id="KW-1133">Transmembrane helix</keyword>
<sequence length="379" mass="40746">MSDSTGNASPQPGWYPNPSGEAGYRWWDGRSWTEHVRAPEPTAPLHQHDSVPRQAPTPAPQVDPAPVPAPSSVTEPETTVPTAQEAAPGGRDDDRPAYGERIPGYQTPGSSAAAPRYGENAPQQPGVGQQPYGHQGSAGAYGQQQPSQQQYGQQGYGQQQPYGQQQYGQQQPYGQQGHGQQQYGQQQYGQQQYGQQQYGQQPYPGQPGYGYAPTTFPKAPAGAKIYNLFIWIIVALPILSIILNLLSVSSIEPILEDVLKQAQANPGAQTIPTTPATTPWEVASQLIGLAIAAATIVLAYFDWKALKAQGIARPFHWAFAFFALATPLVYIIGRSVVVRRRAGRGLLPMWISIGILVVGFIVGLSIVIGIISAVATTLN</sequence>
<feature type="transmembrane region" description="Helical" evidence="2">
    <location>
        <begin position="315"/>
        <end position="337"/>
    </location>
</feature>